<keyword evidence="2" id="KW-1185">Reference proteome</keyword>
<sequence length="377" mass="43379">MSATEPNDFFKERRSFTEIKQEILGSYFNTWCNIRLATLKAEAREAMLYIDLHAGDGQDMAENPELPAISKEYLLKSIIKSPLLNNSVRTFFCDKSKAALEHVSHSMEALGFYDELLQPPVPLNNSDNKAQMAELLEAGCPSLAFTNPFISGYSQQMLIQAIHAWRTDLFMLLCPENMVKALAGKKVSQPLIELFGERLQNVSNYCRKEKDNYRRQEYILDNLMGVLQDKGYYTLLFKVNQPGVEQPYHYLLFSSPDSHAYRIFKETILPYSTYQEDNIPVFAANEFVQAQFSLFEQRPTYTIPNLVDRLVNQASLYKYKSIEKIYELDSCGTNYTRENYVAAFEQLRKEGKIELLNAKTMQSIRQPTPASVVKYSL</sequence>
<dbReference type="NCBIfam" id="TIGR04474">
    <property type="entry name" value="tcm_partner"/>
    <property type="match status" value="1"/>
</dbReference>
<accession>A0A3D8L3Y1</accession>
<proteinExistence type="predicted"/>
<gene>
    <name evidence="1" type="ORF">DXT99_23010</name>
</gene>
<dbReference type="AlphaFoldDB" id="A0A3D8L3Y1"/>
<dbReference type="OrthoDB" id="845703at2"/>
<organism evidence="1 2">
    <name type="scientific">Pontibacter diazotrophicus</name>
    <dbReference type="NCBI Taxonomy" id="1400979"/>
    <lineage>
        <taxon>Bacteria</taxon>
        <taxon>Pseudomonadati</taxon>
        <taxon>Bacteroidota</taxon>
        <taxon>Cytophagia</taxon>
        <taxon>Cytophagales</taxon>
        <taxon>Hymenobacteraceae</taxon>
        <taxon>Pontibacter</taxon>
    </lineage>
</organism>
<dbReference type="RefSeq" id="WP_115567944.1">
    <property type="nucleotide sequence ID" value="NZ_QRGR01000035.1"/>
</dbReference>
<evidence type="ECO:0000313" key="2">
    <source>
        <dbReference type="Proteomes" id="UP000256708"/>
    </source>
</evidence>
<dbReference type="Proteomes" id="UP000256708">
    <property type="component" value="Unassembled WGS sequence"/>
</dbReference>
<reference evidence="2" key="1">
    <citation type="submission" date="2018-08" db="EMBL/GenBank/DDBJ databases">
        <authorList>
            <person name="Liu Z.-W."/>
            <person name="Du Z.-J."/>
        </authorList>
    </citation>
    <scope>NUCLEOTIDE SEQUENCE [LARGE SCALE GENOMIC DNA]</scope>
    <source>
        <strain evidence="2">H4X</strain>
    </source>
</reference>
<evidence type="ECO:0000313" key="1">
    <source>
        <dbReference type="EMBL" id="RDV12003.1"/>
    </source>
</evidence>
<evidence type="ECO:0008006" key="3">
    <source>
        <dbReference type="Google" id="ProtNLM"/>
    </source>
</evidence>
<protein>
    <recommendedName>
        <fullName evidence="3">Three-Cys-motif partner protein TcmP</fullName>
    </recommendedName>
</protein>
<comment type="caution">
    <text evidence="1">The sequence shown here is derived from an EMBL/GenBank/DDBJ whole genome shotgun (WGS) entry which is preliminary data.</text>
</comment>
<dbReference type="InterPro" id="IPR031009">
    <property type="entry name" value="Tcm_partner"/>
</dbReference>
<name>A0A3D8L3Y1_9BACT</name>
<dbReference type="EMBL" id="QRGR01000035">
    <property type="protein sequence ID" value="RDV12003.1"/>
    <property type="molecule type" value="Genomic_DNA"/>
</dbReference>